<keyword evidence="1" id="KW-0812">Transmembrane</keyword>
<comment type="caution">
    <text evidence="2">The sequence shown here is derived from an EMBL/GenBank/DDBJ whole genome shotgun (WGS) entry which is preliminary data.</text>
</comment>
<evidence type="ECO:0000256" key="1">
    <source>
        <dbReference type="SAM" id="Phobius"/>
    </source>
</evidence>
<dbReference type="Proteomes" id="UP000582837">
    <property type="component" value="Unassembled WGS sequence"/>
</dbReference>
<proteinExistence type="predicted"/>
<keyword evidence="3" id="KW-1185">Reference proteome</keyword>
<accession>A0A841H4F7</accession>
<dbReference type="EMBL" id="JACHIA010000018">
    <property type="protein sequence ID" value="MBB6072786.1"/>
    <property type="molecule type" value="Genomic_DNA"/>
</dbReference>
<gene>
    <name evidence="2" type="ORF">HNQ61_004450</name>
</gene>
<reference evidence="2 3" key="1">
    <citation type="submission" date="2020-08" db="EMBL/GenBank/DDBJ databases">
        <title>Genomic Encyclopedia of Type Strains, Phase IV (KMG-IV): sequencing the most valuable type-strain genomes for metagenomic binning, comparative biology and taxonomic classification.</title>
        <authorList>
            <person name="Goeker M."/>
        </authorList>
    </citation>
    <scope>NUCLEOTIDE SEQUENCE [LARGE SCALE GENOMIC DNA]</scope>
    <source>
        <strain evidence="2 3">DSM 29007</strain>
    </source>
</reference>
<feature type="transmembrane region" description="Helical" evidence="1">
    <location>
        <begin position="12"/>
        <end position="35"/>
    </location>
</feature>
<name>A0A841H4F7_9BACT</name>
<evidence type="ECO:0000313" key="3">
    <source>
        <dbReference type="Proteomes" id="UP000582837"/>
    </source>
</evidence>
<protein>
    <submittedName>
        <fullName evidence="2">Uncharacterized membrane protein YciS (DUF1049 family)</fullName>
    </submittedName>
</protein>
<evidence type="ECO:0000313" key="2">
    <source>
        <dbReference type="EMBL" id="MBB6072786.1"/>
    </source>
</evidence>
<keyword evidence="1" id="KW-1133">Transmembrane helix</keyword>
<keyword evidence="1" id="KW-0472">Membrane</keyword>
<sequence length="37" mass="4006">MARSPWKSRFRLGAVIAVGTAAGIAMGWLLVHLLIKN</sequence>
<organism evidence="2 3">
    <name type="scientific">Longimicrobium terrae</name>
    <dbReference type="NCBI Taxonomy" id="1639882"/>
    <lineage>
        <taxon>Bacteria</taxon>
        <taxon>Pseudomonadati</taxon>
        <taxon>Gemmatimonadota</taxon>
        <taxon>Longimicrobiia</taxon>
        <taxon>Longimicrobiales</taxon>
        <taxon>Longimicrobiaceae</taxon>
        <taxon>Longimicrobium</taxon>
    </lineage>
</organism>
<dbReference type="AlphaFoldDB" id="A0A841H4F7"/>